<dbReference type="InterPro" id="IPR001841">
    <property type="entry name" value="Znf_RING"/>
</dbReference>
<feature type="domain" description="RING-type" evidence="10">
    <location>
        <begin position="88"/>
        <end position="130"/>
    </location>
</feature>
<protein>
    <recommendedName>
        <fullName evidence="10">RING-type domain-containing protein</fullName>
    </recommendedName>
</protein>
<evidence type="ECO:0000256" key="4">
    <source>
        <dbReference type="ARBA" id="ARBA00022771"/>
    </source>
</evidence>
<keyword evidence="5" id="KW-0862">Zinc</keyword>
<evidence type="ECO:0000256" key="8">
    <source>
        <dbReference type="PROSITE-ProRule" id="PRU00175"/>
    </source>
</evidence>
<dbReference type="PROSITE" id="PS50089">
    <property type="entry name" value="ZF_RING_2"/>
    <property type="match status" value="1"/>
</dbReference>
<dbReference type="Gene3D" id="3.30.40.10">
    <property type="entry name" value="Zinc/RING finger domain, C3HC4 (zinc finger)"/>
    <property type="match status" value="1"/>
</dbReference>
<feature type="non-terminal residue" evidence="11">
    <location>
        <position position="1"/>
    </location>
</feature>
<dbReference type="Gramene" id="TVU27938">
    <property type="protein sequence ID" value="TVU27938"/>
    <property type="gene ID" value="EJB05_19442"/>
</dbReference>
<dbReference type="EMBL" id="RWGY01000011">
    <property type="protein sequence ID" value="TVU27938.1"/>
    <property type="molecule type" value="Genomic_DNA"/>
</dbReference>
<sequence>MAQVWALSLAVASLAIGMLGVLGVWLCYLFEAVARGGAPPAAPPPQAEEEVEADDVKNGLSEAELTRLGGVCVPESADGEEDEEETLCPICLDAMEPGRPVRVLPGCNRAFHRDCVDRWLAISPRCPVCNVWAVPPSPATAPPAPKIAWGS</sequence>
<dbReference type="AlphaFoldDB" id="A0A5J9UXF9"/>
<dbReference type="PANTHER" id="PTHR46539:SF1">
    <property type="entry name" value="E3 UBIQUITIN-PROTEIN LIGASE ATL42"/>
    <property type="match status" value="1"/>
</dbReference>
<accession>A0A5J9UXF9</accession>
<dbReference type="OrthoDB" id="8062037at2759"/>
<comment type="caution">
    <text evidence="11">The sequence shown here is derived from an EMBL/GenBank/DDBJ whole genome shotgun (WGS) entry which is preliminary data.</text>
</comment>
<dbReference type="Pfam" id="PF13639">
    <property type="entry name" value="zf-RING_2"/>
    <property type="match status" value="1"/>
</dbReference>
<dbReference type="InterPro" id="IPR013083">
    <property type="entry name" value="Znf_RING/FYVE/PHD"/>
</dbReference>
<keyword evidence="4 8" id="KW-0863">Zinc-finger</keyword>
<comment type="subcellular location">
    <subcellularLocation>
        <location evidence="1">Membrane</location>
    </subcellularLocation>
</comment>
<dbReference type="PANTHER" id="PTHR46539">
    <property type="entry name" value="E3 UBIQUITIN-PROTEIN LIGASE ATL42"/>
    <property type="match status" value="1"/>
</dbReference>
<dbReference type="GO" id="GO:0008270">
    <property type="term" value="F:zinc ion binding"/>
    <property type="evidence" value="ECO:0007669"/>
    <property type="project" value="UniProtKB-KW"/>
</dbReference>
<dbReference type="SMART" id="SM00184">
    <property type="entry name" value="RING"/>
    <property type="match status" value="1"/>
</dbReference>
<keyword evidence="7 9" id="KW-0472">Membrane</keyword>
<dbReference type="Proteomes" id="UP000324897">
    <property type="component" value="Chromosome 1"/>
</dbReference>
<evidence type="ECO:0000259" key="10">
    <source>
        <dbReference type="PROSITE" id="PS50089"/>
    </source>
</evidence>
<evidence type="ECO:0000256" key="3">
    <source>
        <dbReference type="ARBA" id="ARBA00022723"/>
    </source>
</evidence>
<evidence type="ECO:0000256" key="1">
    <source>
        <dbReference type="ARBA" id="ARBA00004370"/>
    </source>
</evidence>
<keyword evidence="12" id="KW-1185">Reference proteome</keyword>
<evidence type="ECO:0000256" key="7">
    <source>
        <dbReference type="ARBA" id="ARBA00023136"/>
    </source>
</evidence>
<evidence type="ECO:0000313" key="12">
    <source>
        <dbReference type="Proteomes" id="UP000324897"/>
    </source>
</evidence>
<organism evidence="11 12">
    <name type="scientific">Eragrostis curvula</name>
    <name type="common">weeping love grass</name>
    <dbReference type="NCBI Taxonomy" id="38414"/>
    <lineage>
        <taxon>Eukaryota</taxon>
        <taxon>Viridiplantae</taxon>
        <taxon>Streptophyta</taxon>
        <taxon>Embryophyta</taxon>
        <taxon>Tracheophyta</taxon>
        <taxon>Spermatophyta</taxon>
        <taxon>Magnoliopsida</taxon>
        <taxon>Liliopsida</taxon>
        <taxon>Poales</taxon>
        <taxon>Poaceae</taxon>
        <taxon>PACMAD clade</taxon>
        <taxon>Chloridoideae</taxon>
        <taxon>Eragrostideae</taxon>
        <taxon>Eragrostidinae</taxon>
        <taxon>Eragrostis</taxon>
    </lineage>
</organism>
<gene>
    <name evidence="11" type="ORF">EJB05_19442</name>
</gene>
<evidence type="ECO:0000313" key="11">
    <source>
        <dbReference type="EMBL" id="TVU27938.1"/>
    </source>
</evidence>
<evidence type="ECO:0000256" key="9">
    <source>
        <dbReference type="SAM" id="Phobius"/>
    </source>
</evidence>
<keyword evidence="2 9" id="KW-0812">Transmembrane</keyword>
<keyword evidence="6 9" id="KW-1133">Transmembrane helix</keyword>
<reference evidence="11 12" key="1">
    <citation type="journal article" date="2019" name="Sci. Rep.">
        <title>A high-quality genome of Eragrostis curvula grass provides insights into Poaceae evolution and supports new strategies to enhance forage quality.</title>
        <authorList>
            <person name="Carballo J."/>
            <person name="Santos B.A.C.M."/>
            <person name="Zappacosta D."/>
            <person name="Garbus I."/>
            <person name="Selva J.P."/>
            <person name="Gallo C.A."/>
            <person name="Diaz A."/>
            <person name="Albertini E."/>
            <person name="Caccamo M."/>
            <person name="Echenique V."/>
        </authorList>
    </citation>
    <scope>NUCLEOTIDE SEQUENCE [LARGE SCALE GENOMIC DNA]</scope>
    <source>
        <strain evidence="12">cv. Victoria</strain>
        <tissue evidence="11">Leaf</tissue>
    </source>
</reference>
<name>A0A5J9UXF9_9POAL</name>
<evidence type="ECO:0000256" key="6">
    <source>
        <dbReference type="ARBA" id="ARBA00022989"/>
    </source>
</evidence>
<evidence type="ECO:0000256" key="2">
    <source>
        <dbReference type="ARBA" id="ARBA00022692"/>
    </source>
</evidence>
<feature type="transmembrane region" description="Helical" evidence="9">
    <location>
        <begin position="6"/>
        <end position="30"/>
    </location>
</feature>
<keyword evidence="3" id="KW-0479">Metal-binding</keyword>
<dbReference type="SUPFAM" id="SSF57850">
    <property type="entry name" value="RING/U-box"/>
    <property type="match status" value="1"/>
</dbReference>
<proteinExistence type="predicted"/>
<evidence type="ECO:0000256" key="5">
    <source>
        <dbReference type="ARBA" id="ARBA00022833"/>
    </source>
</evidence>
<dbReference type="GO" id="GO:0016020">
    <property type="term" value="C:membrane"/>
    <property type="evidence" value="ECO:0007669"/>
    <property type="project" value="UniProtKB-SubCell"/>
</dbReference>